<dbReference type="AlphaFoldDB" id="A0A1L9N9F8"/>
<keyword evidence="3" id="KW-1185">Reference proteome</keyword>
<accession>A0A1L9N9F8</accession>
<sequence length="287" mass="31590">MGLIPKRAGAILKEGYRREHQITGAGTVNQLYKNSLRVIERSSCCGSRKVSRLFASHDKNTKGRESEQPDRYNQSRKIDSSNRNSRTLFHLHGESMMGGLGVPPFGPLLVTVTTLGDARAPQRAIVRLNGEGTQQIRLTSPPIDDLIHSANTTMHSTIRRMRMTCRRLGLAGSLLRGALEPSSTSAGLDSALVAGLKGNQPMLNDHPPLDPMSEPYRSAEAVIRNWTPGRQLTLASKQGNADPDQFYGFLQKRRRGGTRQQEEPAKPIVACSGGYRHEAKQSRDGQK</sequence>
<feature type="region of interest" description="Disordered" evidence="1">
    <location>
        <begin position="55"/>
        <end position="84"/>
    </location>
</feature>
<evidence type="ECO:0000313" key="3">
    <source>
        <dbReference type="Proteomes" id="UP000184304"/>
    </source>
</evidence>
<feature type="compositionally biased region" description="Basic and acidic residues" evidence="1">
    <location>
        <begin position="55"/>
        <end position="70"/>
    </location>
</feature>
<gene>
    <name evidence="2" type="ORF">ASPTUDRAFT_55440</name>
</gene>
<dbReference type="OMA" id="MLNDHPP"/>
<protein>
    <submittedName>
        <fullName evidence="2">Uncharacterized protein</fullName>
    </submittedName>
</protein>
<evidence type="ECO:0000256" key="1">
    <source>
        <dbReference type="SAM" id="MobiDB-lite"/>
    </source>
</evidence>
<dbReference type="VEuPathDB" id="FungiDB:ASPTUDRAFT_55440"/>
<proteinExistence type="predicted"/>
<dbReference type="OrthoDB" id="10489096at2759"/>
<name>A0A1L9N9F8_ASPTC</name>
<reference evidence="3" key="1">
    <citation type="journal article" date="2017" name="Genome Biol.">
        <title>Comparative genomics reveals high biological diversity and specific adaptations in the industrially and medically important fungal genus Aspergillus.</title>
        <authorList>
            <person name="de Vries R.P."/>
            <person name="Riley R."/>
            <person name="Wiebenga A."/>
            <person name="Aguilar-Osorio G."/>
            <person name="Amillis S."/>
            <person name="Uchima C.A."/>
            <person name="Anderluh G."/>
            <person name="Asadollahi M."/>
            <person name="Askin M."/>
            <person name="Barry K."/>
            <person name="Battaglia E."/>
            <person name="Bayram O."/>
            <person name="Benocci T."/>
            <person name="Braus-Stromeyer S.A."/>
            <person name="Caldana C."/>
            <person name="Canovas D."/>
            <person name="Cerqueira G.C."/>
            <person name="Chen F."/>
            <person name="Chen W."/>
            <person name="Choi C."/>
            <person name="Clum A."/>
            <person name="Dos Santos R.A."/>
            <person name="Damasio A.R."/>
            <person name="Diallinas G."/>
            <person name="Emri T."/>
            <person name="Fekete E."/>
            <person name="Flipphi M."/>
            <person name="Freyberg S."/>
            <person name="Gallo A."/>
            <person name="Gournas C."/>
            <person name="Habgood R."/>
            <person name="Hainaut M."/>
            <person name="Harispe M.L."/>
            <person name="Henrissat B."/>
            <person name="Hilden K.S."/>
            <person name="Hope R."/>
            <person name="Hossain A."/>
            <person name="Karabika E."/>
            <person name="Karaffa L."/>
            <person name="Karanyi Z."/>
            <person name="Krasevec N."/>
            <person name="Kuo A."/>
            <person name="Kusch H."/>
            <person name="LaButti K."/>
            <person name="Lagendijk E.L."/>
            <person name="Lapidus A."/>
            <person name="Levasseur A."/>
            <person name="Lindquist E."/>
            <person name="Lipzen A."/>
            <person name="Logrieco A.F."/>
            <person name="MacCabe A."/>
            <person name="Maekelae M.R."/>
            <person name="Malavazi I."/>
            <person name="Melin P."/>
            <person name="Meyer V."/>
            <person name="Mielnichuk N."/>
            <person name="Miskei M."/>
            <person name="Molnar A.P."/>
            <person name="Mule G."/>
            <person name="Ngan C.Y."/>
            <person name="Orejas M."/>
            <person name="Orosz E."/>
            <person name="Ouedraogo J.P."/>
            <person name="Overkamp K.M."/>
            <person name="Park H.-S."/>
            <person name="Perrone G."/>
            <person name="Piumi F."/>
            <person name="Punt P.J."/>
            <person name="Ram A.F."/>
            <person name="Ramon A."/>
            <person name="Rauscher S."/>
            <person name="Record E."/>
            <person name="Riano-Pachon D.M."/>
            <person name="Robert V."/>
            <person name="Roehrig J."/>
            <person name="Ruller R."/>
            <person name="Salamov A."/>
            <person name="Salih N.S."/>
            <person name="Samson R.A."/>
            <person name="Sandor E."/>
            <person name="Sanguinetti M."/>
            <person name="Schuetze T."/>
            <person name="Sepcic K."/>
            <person name="Shelest E."/>
            <person name="Sherlock G."/>
            <person name="Sophianopoulou V."/>
            <person name="Squina F.M."/>
            <person name="Sun H."/>
            <person name="Susca A."/>
            <person name="Todd R.B."/>
            <person name="Tsang A."/>
            <person name="Unkles S.E."/>
            <person name="van de Wiele N."/>
            <person name="van Rossen-Uffink D."/>
            <person name="Oliveira J.V."/>
            <person name="Vesth T.C."/>
            <person name="Visser J."/>
            <person name="Yu J.-H."/>
            <person name="Zhou M."/>
            <person name="Andersen M.R."/>
            <person name="Archer D.B."/>
            <person name="Baker S.E."/>
            <person name="Benoit I."/>
            <person name="Brakhage A.A."/>
            <person name="Braus G.H."/>
            <person name="Fischer R."/>
            <person name="Frisvad J.C."/>
            <person name="Goldman G.H."/>
            <person name="Houbraken J."/>
            <person name="Oakley B."/>
            <person name="Pocsi I."/>
            <person name="Scazzocchio C."/>
            <person name="Seiboth B."/>
            <person name="vanKuyk P.A."/>
            <person name="Wortman J."/>
            <person name="Dyer P.S."/>
            <person name="Grigoriev I.V."/>
        </authorList>
    </citation>
    <scope>NUCLEOTIDE SEQUENCE [LARGE SCALE GENOMIC DNA]</scope>
    <source>
        <strain evidence="3">CBS 134.48</strain>
    </source>
</reference>
<evidence type="ECO:0000313" key="2">
    <source>
        <dbReference type="EMBL" id="OJI85849.1"/>
    </source>
</evidence>
<dbReference type="Proteomes" id="UP000184304">
    <property type="component" value="Unassembled WGS sequence"/>
</dbReference>
<organism evidence="2 3">
    <name type="scientific">Aspergillus tubingensis (strain CBS 134.48)</name>
    <dbReference type="NCBI Taxonomy" id="767770"/>
    <lineage>
        <taxon>Eukaryota</taxon>
        <taxon>Fungi</taxon>
        <taxon>Dikarya</taxon>
        <taxon>Ascomycota</taxon>
        <taxon>Pezizomycotina</taxon>
        <taxon>Eurotiomycetes</taxon>
        <taxon>Eurotiomycetidae</taxon>
        <taxon>Eurotiales</taxon>
        <taxon>Aspergillaceae</taxon>
        <taxon>Aspergillus</taxon>
        <taxon>Aspergillus subgen. Circumdati</taxon>
    </lineage>
</organism>
<dbReference type="EMBL" id="KV878198">
    <property type="protein sequence ID" value="OJI85849.1"/>
    <property type="molecule type" value="Genomic_DNA"/>
</dbReference>